<dbReference type="PROSITE" id="PS50948">
    <property type="entry name" value="PAN"/>
    <property type="match status" value="1"/>
</dbReference>
<evidence type="ECO:0000256" key="6">
    <source>
        <dbReference type="ARBA" id="ARBA00022536"/>
    </source>
</evidence>
<feature type="domain" description="EGF-like" evidence="14">
    <location>
        <begin position="454"/>
        <end position="494"/>
    </location>
</feature>
<dbReference type="Pfam" id="PF26410">
    <property type="entry name" value="GH5_mannosidase"/>
    <property type="match status" value="1"/>
</dbReference>
<proteinExistence type="inferred from homology"/>
<dbReference type="InterPro" id="IPR018087">
    <property type="entry name" value="Glyco_hydro_5_CS"/>
</dbReference>
<dbReference type="CDD" id="cd00054">
    <property type="entry name" value="EGF_CA"/>
    <property type="match status" value="1"/>
</dbReference>
<evidence type="ECO:0000256" key="9">
    <source>
        <dbReference type="ARBA" id="ARBA00022801"/>
    </source>
</evidence>
<evidence type="ECO:0000256" key="13">
    <source>
        <dbReference type="SAM" id="SignalP"/>
    </source>
</evidence>
<evidence type="ECO:0000256" key="10">
    <source>
        <dbReference type="ARBA" id="ARBA00023157"/>
    </source>
</evidence>
<keyword evidence="10" id="KW-1015">Disulfide bond</keyword>
<dbReference type="InterPro" id="IPR045053">
    <property type="entry name" value="MAN-like"/>
</dbReference>
<dbReference type="Gene3D" id="3.50.4.10">
    <property type="entry name" value="Hepatocyte Growth Factor"/>
    <property type="match status" value="1"/>
</dbReference>
<dbReference type="InterPro" id="IPR000742">
    <property type="entry name" value="EGF"/>
</dbReference>
<keyword evidence="5" id="KW-0964">Secreted</keyword>
<dbReference type="SUPFAM" id="SSF57196">
    <property type="entry name" value="EGF/Laminin"/>
    <property type="match status" value="1"/>
</dbReference>
<keyword evidence="11" id="KW-0326">Glycosidase</keyword>
<reference evidence="16 17" key="1">
    <citation type="journal article" date="2024" name="Nat. Commun.">
        <title>Phylogenomics reveals the evolutionary origins of lichenization in chlorophyte algae.</title>
        <authorList>
            <person name="Puginier C."/>
            <person name="Libourel C."/>
            <person name="Otte J."/>
            <person name="Skaloud P."/>
            <person name="Haon M."/>
            <person name="Grisel S."/>
            <person name="Petersen M."/>
            <person name="Berrin J.G."/>
            <person name="Delaux P.M."/>
            <person name="Dal Grande F."/>
            <person name="Keller J."/>
        </authorList>
    </citation>
    <scope>NUCLEOTIDE SEQUENCE [LARGE SCALE GENOMIC DNA]</scope>
    <source>
        <strain evidence="16 17">SAG 2145</strain>
    </source>
</reference>
<feature type="domain" description="Apple" evidence="15">
    <location>
        <begin position="516"/>
        <end position="611"/>
    </location>
</feature>
<dbReference type="PROSITE" id="PS00010">
    <property type="entry name" value="ASX_HYDROXYL"/>
    <property type="match status" value="1"/>
</dbReference>
<dbReference type="PROSITE" id="PS00659">
    <property type="entry name" value="GLYCOSYL_HYDROL_F5"/>
    <property type="match status" value="1"/>
</dbReference>
<gene>
    <name evidence="16" type="ORF">WJX74_004374</name>
</gene>
<dbReference type="PROSITE" id="PS01186">
    <property type="entry name" value="EGF_2"/>
    <property type="match status" value="1"/>
</dbReference>
<evidence type="ECO:0000313" key="16">
    <source>
        <dbReference type="EMBL" id="KAK9841349.1"/>
    </source>
</evidence>
<dbReference type="InterPro" id="IPR017853">
    <property type="entry name" value="GH"/>
</dbReference>
<dbReference type="GO" id="GO:0016985">
    <property type="term" value="F:mannan endo-1,4-beta-mannosidase activity"/>
    <property type="evidence" value="ECO:0007669"/>
    <property type="project" value="UniProtKB-EC"/>
</dbReference>
<keyword evidence="17" id="KW-1185">Reference proteome</keyword>
<comment type="similarity">
    <text evidence="3">Belongs to the glycosyl hydrolase 5 (cellulase A) family.</text>
</comment>
<name>A0AAW1S516_9CHLO</name>
<evidence type="ECO:0000259" key="14">
    <source>
        <dbReference type="PROSITE" id="PS50026"/>
    </source>
</evidence>
<dbReference type="SUPFAM" id="SSF51445">
    <property type="entry name" value="(Trans)glycosidases"/>
    <property type="match status" value="1"/>
</dbReference>
<organism evidence="16 17">
    <name type="scientific">Apatococcus lobatus</name>
    <dbReference type="NCBI Taxonomy" id="904363"/>
    <lineage>
        <taxon>Eukaryota</taxon>
        <taxon>Viridiplantae</taxon>
        <taxon>Chlorophyta</taxon>
        <taxon>core chlorophytes</taxon>
        <taxon>Trebouxiophyceae</taxon>
        <taxon>Chlorellales</taxon>
        <taxon>Chlorellaceae</taxon>
        <taxon>Apatococcus</taxon>
    </lineage>
</organism>
<evidence type="ECO:0000256" key="12">
    <source>
        <dbReference type="PROSITE-ProRule" id="PRU00076"/>
    </source>
</evidence>
<dbReference type="InterPro" id="IPR000152">
    <property type="entry name" value="EGF-type_Asp/Asn_hydroxyl_site"/>
</dbReference>
<dbReference type="InterPro" id="IPR018097">
    <property type="entry name" value="EGF_Ca-bd_CS"/>
</dbReference>
<dbReference type="PROSITE" id="PS01187">
    <property type="entry name" value="EGF_CA"/>
    <property type="match status" value="1"/>
</dbReference>
<dbReference type="EC" id="3.2.1.78" evidence="4"/>
<feature type="chain" id="PRO_5043878473" description="mannan endo-1,4-beta-mannosidase" evidence="13">
    <location>
        <begin position="20"/>
        <end position="636"/>
    </location>
</feature>
<dbReference type="EMBL" id="JALJOS010000003">
    <property type="protein sequence ID" value="KAK9841349.1"/>
    <property type="molecule type" value="Genomic_DNA"/>
</dbReference>
<dbReference type="GO" id="GO:0005509">
    <property type="term" value="F:calcium ion binding"/>
    <property type="evidence" value="ECO:0007669"/>
    <property type="project" value="InterPro"/>
</dbReference>
<dbReference type="FunFam" id="2.10.25.10:FF:000038">
    <property type="entry name" value="Fibrillin 2"/>
    <property type="match status" value="1"/>
</dbReference>
<dbReference type="InterPro" id="IPR003609">
    <property type="entry name" value="Pan_app"/>
</dbReference>
<evidence type="ECO:0000256" key="4">
    <source>
        <dbReference type="ARBA" id="ARBA00012706"/>
    </source>
</evidence>
<dbReference type="InterPro" id="IPR001881">
    <property type="entry name" value="EGF-like_Ca-bd_dom"/>
</dbReference>
<evidence type="ECO:0000256" key="1">
    <source>
        <dbReference type="ARBA" id="ARBA00001678"/>
    </source>
</evidence>
<dbReference type="PROSITE" id="PS50026">
    <property type="entry name" value="EGF_3"/>
    <property type="match status" value="1"/>
</dbReference>
<comment type="caution">
    <text evidence="16">The sequence shown here is derived from an EMBL/GenBank/DDBJ whole genome shotgun (WGS) entry which is preliminary data.</text>
</comment>
<keyword evidence="6 12" id="KW-0245">EGF-like domain</keyword>
<dbReference type="InterPro" id="IPR001547">
    <property type="entry name" value="Glyco_hydro_5"/>
</dbReference>
<dbReference type="Pfam" id="PF07645">
    <property type="entry name" value="EGF_CA"/>
    <property type="match status" value="1"/>
</dbReference>
<comment type="caution">
    <text evidence="12">Lacks conserved residue(s) required for the propagation of feature annotation.</text>
</comment>
<evidence type="ECO:0000256" key="8">
    <source>
        <dbReference type="ARBA" id="ARBA00022737"/>
    </source>
</evidence>
<accession>A0AAW1S516</accession>
<evidence type="ECO:0000256" key="11">
    <source>
        <dbReference type="ARBA" id="ARBA00023295"/>
    </source>
</evidence>
<dbReference type="Gene3D" id="2.10.25.10">
    <property type="entry name" value="Laminin"/>
    <property type="match status" value="1"/>
</dbReference>
<evidence type="ECO:0000256" key="5">
    <source>
        <dbReference type="ARBA" id="ARBA00022525"/>
    </source>
</evidence>
<evidence type="ECO:0000259" key="15">
    <source>
        <dbReference type="PROSITE" id="PS50948"/>
    </source>
</evidence>
<keyword evidence="8" id="KW-0677">Repeat</keyword>
<dbReference type="PANTHER" id="PTHR31451">
    <property type="match status" value="1"/>
</dbReference>
<feature type="signal peptide" evidence="13">
    <location>
        <begin position="1"/>
        <end position="19"/>
    </location>
</feature>
<dbReference type="InterPro" id="IPR049883">
    <property type="entry name" value="NOTCH1_EGF-like"/>
</dbReference>
<comment type="catalytic activity">
    <reaction evidence="1">
        <text>Random hydrolysis of (1-&gt;4)-beta-D-mannosidic linkages in mannans, galactomannans and glucomannans.</text>
        <dbReference type="EC" id="3.2.1.78"/>
    </reaction>
</comment>
<dbReference type="PANTHER" id="PTHR31451:SF39">
    <property type="entry name" value="MANNAN ENDO-1,4-BETA-MANNOSIDASE 1"/>
    <property type="match status" value="1"/>
</dbReference>
<keyword evidence="7 13" id="KW-0732">Signal</keyword>
<dbReference type="Proteomes" id="UP001438707">
    <property type="component" value="Unassembled WGS sequence"/>
</dbReference>
<comment type="subcellular location">
    <subcellularLocation>
        <location evidence="2">Secreted</location>
    </subcellularLocation>
</comment>
<evidence type="ECO:0000256" key="3">
    <source>
        <dbReference type="ARBA" id="ARBA00005641"/>
    </source>
</evidence>
<dbReference type="Gene3D" id="3.20.20.80">
    <property type="entry name" value="Glycosidases"/>
    <property type="match status" value="1"/>
</dbReference>
<dbReference type="SMART" id="SM00179">
    <property type="entry name" value="EGF_CA"/>
    <property type="match status" value="1"/>
</dbReference>
<evidence type="ECO:0000313" key="17">
    <source>
        <dbReference type="Proteomes" id="UP001438707"/>
    </source>
</evidence>
<evidence type="ECO:0000256" key="2">
    <source>
        <dbReference type="ARBA" id="ARBA00004613"/>
    </source>
</evidence>
<dbReference type="GO" id="GO:0005576">
    <property type="term" value="C:extracellular region"/>
    <property type="evidence" value="ECO:0007669"/>
    <property type="project" value="UniProtKB-SubCell"/>
</dbReference>
<evidence type="ECO:0000256" key="7">
    <source>
        <dbReference type="ARBA" id="ARBA00022729"/>
    </source>
</evidence>
<protein>
    <recommendedName>
        <fullName evidence="4">mannan endo-1,4-beta-mannosidase</fullName>
        <ecNumber evidence="4">3.2.1.78</ecNumber>
    </recommendedName>
</protein>
<dbReference type="GO" id="GO:0000272">
    <property type="term" value="P:polysaccharide catabolic process"/>
    <property type="evidence" value="ECO:0007669"/>
    <property type="project" value="InterPro"/>
</dbReference>
<sequence length="636" mass="68973">MTFCGVCLVLLAIQNGAAAASTGISDDYFVSIDRDGDFANGCTKFFFSGWNQWEAVEMGAGAPVLHGPSLPPNMTSPQLLREIMDQAVSSGLTVMRAMAFGVSPEYALETSPGQYSETIFRGMDYMLDQARQRGIKVLLALVNNWGRTGGVDEMLGWSSTKPDSIHESYFSDPGSRQIYKQRASAVLGRINVYNGRRYSEDPTILGWNLINEPRCFQCPDAIQSWIQEMVPYLKSLDGNHLLSIGEEGFYSSQDPARARSDPQSNGSWALTEGQDFLFNHNVSGLDFATMHSWVDNWLDANEDFLRTWIRQHIADAAFLKLPLVLEEHGKWVKDGTSATQQLRDQFYSIVYQEVEASAKSGGPMKGAAFWQYYAEGQIGPAGEGWASGLYGVRRQDSTWGLVQNHASVMKGLNTWSSSCNTAKSARTPAVKDCSSTRVNGTAGTGYEGPNCDIDIDECVRGTAGCASSAACRNTPGGFTCQCFMGYTGNGTSCMATSDVGRTANSYVSSGTAQLACNEGSNVLYPPTAPGFRHDPTNYTDSSPSLKGGFGSNFNTSAIECAVACQTASSCNAFSYNPFLQQCFLKADPSSDICQGQTTTCQDAQYGTKYSCGQWQTYLRQSAPAASLQPAAFGRHL</sequence>
<dbReference type="AlphaFoldDB" id="A0AAW1S516"/>
<keyword evidence="9" id="KW-0378">Hydrolase</keyword>